<dbReference type="GO" id="GO:0006511">
    <property type="term" value="P:ubiquitin-dependent protein catabolic process"/>
    <property type="evidence" value="ECO:0007669"/>
    <property type="project" value="InterPro"/>
</dbReference>
<dbReference type="PANTHER" id="PTHR12710:SF0">
    <property type="entry name" value="NUCLEAR PROTEIN LOCALIZATION PROTEIN 4 HOMOLOG"/>
    <property type="match status" value="1"/>
</dbReference>
<evidence type="ECO:0000313" key="2">
    <source>
        <dbReference type="EMBL" id="RMX34454.1"/>
    </source>
</evidence>
<sequence length="232" mass="25772">CLFICVVFLQTADSYSNELTFLAHPTPIEYLLVQTADSYSNELTFLAHPTPIEYLLVQVLTALPVEPQFTFSSQSQGEPFPPENCSSMGEGQDFHTLVRYLNQFPPGEFLPAMSNFHCLVFLATSNILPLKDHLGDLCTAIRNKNVELARRLSKSEQRCTVIQLMQAAKAPSPEPQGSGEVDMFDMSHSPSGAGWSCKHCTLMNQHRHENCDIQSQGEPFPLENCSSMGEGQ</sequence>
<name>A0A3M6T3R4_POCDA</name>
<proteinExistence type="predicted"/>
<dbReference type="InterPro" id="IPR016563">
    <property type="entry name" value="Npl4"/>
</dbReference>
<evidence type="ECO:0000259" key="1">
    <source>
        <dbReference type="Pfam" id="PF05021"/>
    </source>
</evidence>
<organism evidence="2 3">
    <name type="scientific">Pocillopora damicornis</name>
    <name type="common">Cauliflower coral</name>
    <name type="synonym">Millepora damicornis</name>
    <dbReference type="NCBI Taxonomy" id="46731"/>
    <lineage>
        <taxon>Eukaryota</taxon>
        <taxon>Metazoa</taxon>
        <taxon>Cnidaria</taxon>
        <taxon>Anthozoa</taxon>
        <taxon>Hexacorallia</taxon>
        <taxon>Scleractinia</taxon>
        <taxon>Astrocoeniina</taxon>
        <taxon>Pocilloporidae</taxon>
        <taxon>Pocillopora</taxon>
    </lineage>
</organism>
<dbReference type="InterPro" id="IPR007717">
    <property type="entry name" value="NPL4_C"/>
</dbReference>
<keyword evidence="3" id="KW-1185">Reference proteome</keyword>
<dbReference type="InterPro" id="IPR036443">
    <property type="entry name" value="Znf_RanBP2_sf"/>
</dbReference>
<dbReference type="GO" id="GO:0005634">
    <property type="term" value="C:nucleus"/>
    <property type="evidence" value="ECO:0007669"/>
    <property type="project" value="TreeGrafter"/>
</dbReference>
<dbReference type="SUPFAM" id="SSF90209">
    <property type="entry name" value="Ran binding protein zinc finger-like"/>
    <property type="match status" value="1"/>
</dbReference>
<feature type="domain" description="Nuclear pore localisation protein NPL4 C-terminal" evidence="1">
    <location>
        <begin position="36"/>
        <end position="166"/>
    </location>
</feature>
<gene>
    <name evidence="2" type="ORF">pdam_00025439</name>
</gene>
<dbReference type="AlphaFoldDB" id="A0A3M6T3R4"/>
<evidence type="ECO:0000313" key="3">
    <source>
        <dbReference type="Proteomes" id="UP000275408"/>
    </source>
</evidence>
<feature type="non-terminal residue" evidence="2">
    <location>
        <position position="1"/>
    </location>
</feature>
<dbReference type="GO" id="GO:0043130">
    <property type="term" value="F:ubiquitin binding"/>
    <property type="evidence" value="ECO:0007669"/>
    <property type="project" value="TreeGrafter"/>
</dbReference>
<dbReference type="PANTHER" id="PTHR12710">
    <property type="entry name" value="NUCLEAR PROTEIN LOCALIZATION 4"/>
    <property type="match status" value="1"/>
</dbReference>
<dbReference type="STRING" id="46731.A0A3M6T3R4"/>
<accession>A0A3M6T3R4</accession>
<comment type="caution">
    <text evidence="2">The sequence shown here is derived from an EMBL/GenBank/DDBJ whole genome shotgun (WGS) entry which is preliminary data.</text>
</comment>
<dbReference type="OrthoDB" id="10251089at2759"/>
<dbReference type="Proteomes" id="UP000275408">
    <property type="component" value="Unassembled WGS sequence"/>
</dbReference>
<dbReference type="Pfam" id="PF05021">
    <property type="entry name" value="NPL4"/>
    <property type="match status" value="1"/>
</dbReference>
<dbReference type="GO" id="GO:0031625">
    <property type="term" value="F:ubiquitin protein ligase binding"/>
    <property type="evidence" value="ECO:0007669"/>
    <property type="project" value="TreeGrafter"/>
</dbReference>
<dbReference type="EMBL" id="RCHS01004387">
    <property type="protein sequence ID" value="RMX34454.1"/>
    <property type="molecule type" value="Genomic_DNA"/>
</dbReference>
<reference evidence="2 3" key="1">
    <citation type="journal article" date="2018" name="Sci. Rep.">
        <title>Comparative analysis of the Pocillopora damicornis genome highlights role of immune system in coral evolution.</title>
        <authorList>
            <person name="Cunning R."/>
            <person name="Bay R.A."/>
            <person name="Gillette P."/>
            <person name="Baker A.C."/>
            <person name="Traylor-Knowles N."/>
        </authorList>
    </citation>
    <scope>NUCLEOTIDE SEQUENCE [LARGE SCALE GENOMIC DNA]</scope>
    <source>
        <strain evidence="2">RSMAS</strain>
        <tissue evidence="2">Whole animal</tissue>
    </source>
</reference>
<protein>
    <recommendedName>
        <fullName evidence="1">Nuclear pore localisation protein NPL4 C-terminal domain-containing protein</fullName>
    </recommendedName>
</protein>
<feature type="non-terminal residue" evidence="2">
    <location>
        <position position="232"/>
    </location>
</feature>